<name>F7ZL45_ROSLO</name>
<dbReference type="STRING" id="391595.RLO149_c033070"/>
<dbReference type="AlphaFoldDB" id="F7ZL45"/>
<sequence length="143" mass="16098">MRLSPLFVSTHAVQRKVPDLRPAFRRSRGEGVRRAQGDRFCNNDERPLLGSYKVIPEDSPRYAPGRYPSGVSFICIPFRKRQHISNTYVPTNRGNACTCKRNKATSCENNILSMSKSVSGPFLACKRKSENFAHSIVLRAIAN</sequence>
<reference evidence="1 2" key="1">
    <citation type="journal article" date="2011" name="BMC Genomics">
        <title>Comparative genome analysis and genome-guided physiological analysis of Roseobacter litoralis.</title>
        <authorList>
            <person name="Kalhoefer D."/>
            <person name="Thole S."/>
            <person name="Voget S."/>
            <person name="Lehmann R."/>
            <person name="Liesegang H."/>
            <person name="Wollher A."/>
            <person name="Daniel R."/>
            <person name="Simon M."/>
            <person name="Brinkhoff T."/>
        </authorList>
    </citation>
    <scope>NUCLEOTIDE SEQUENCE [LARGE SCALE GENOMIC DNA]</scope>
    <source>
        <strain evidence="2">ATCC 49566 / DSM 6996 / JCM 21268 / NBRC 15278 / OCh 149</strain>
    </source>
</reference>
<proteinExistence type="predicted"/>
<dbReference type="HOGENOM" id="CLU_1804753_0_0_5"/>
<dbReference type="KEGG" id="rli:RLO149_c033070"/>
<organism evidence="1 2">
    <name type="scientific">Roseobacter litoralis (strain ATCC 49566 / DSM 6996 / JCM 21268 / NBRC 15278 / OCh 149)</name>
    <dbReference type="NCBI Taxonomy" id="391595"/>
    <lineage>
        <taxon>Bacteria</taxon>
        <taxon>Pseudomonadati</taxon>
        <taxon>Pseudomonadota</taxon>
        <taxon>Alphaproteobacteria</taxon>
        <taxon>Rhodobacterales</taxon>
        <taxon>Roseobacteraceae</taxon>
        <taxon>Roseobacter</taxon>
    </lineage>
</organism>
<accession>F7ZL45</accession>
<evidence type="ECO:0000313" key="1">
    <source>
        <dbReference type="EMBL" id="AEI95251.1"/>
    </source>
</evidence>
<gene>
    <name evidence="1" type="ordered locus">RLO149_c033070</name>
</gene>
<dbReference type="EMBL" id="CP002623">
    <property type="protein sequence ID" value="AEI95251.1"/>
    <property type="molecule type" value="Genomic_DNA"/>
</dbReference>
<dbReference type="Proteomes" id="UP000001353">
    <property type="component" value="Chromosome"/>
</dbReference>
<evidence type="ECO:0000313" key="2">
    <source>
        <dbReference type="Proteomes" id="UP000001353"/>
    </source>
</evidence>
<protein>
    <submittedName>
        <fullName evidence="1">Uncharacterized protein</fullName>
    </submittedName>
</protein>
<keyword evidence="2" id="KW-1185">Reference proteome</keyword>